<keyword evidence="8" id="KW-1185">Reference proteome</keyword>
<evidence type="ECO:0000256" key="5">
    <source>
        <dbReference type="ARBA" id="ARBA00023242"/>
    </source>
</evidence>
<proteinExistence type="predicted"/>
<protein>
    <recommendedName>
        <fullName evidence="6">BHLH domain-containing protein</fullName>
    </recommendedName>
</protein>
<accession>A0A9Q0FAL1</accession>
<evidence type="ECO:0000313" key="7">
    <source>
        <dbReference type="EMBL" id="KAJ4827959.1"/>
    </source>
</evidence>
<dbReference type="InterPro" id="IPR011598">
    <property type="entry name" value="bHLH_dom"/>
</dbReference>
<dbReference type="Gene3D" id="4.10.280.10">
    <property type="entry name" value="Helix-loop-helix DNA-binding domain"/>
    <property type="match status" value="1"/>
</dbReference>
<comment type="caution">
    <text evidence="7">The sequence shown here is derived from an EMBL/GenBank/DDBJ whole genome shotgun (WGS) entry which is preliminary data.</text>
</comment>
<reference evidence="7" key="1">
    <citation type="submission" date="2022-02" db="EMBL/GenBank/DDBJ databases">
        <authorList>
            <person name="Henning P.M."/>
            <person name="McCubbin A.G."/>
            <person name="Shore J.S."/>
        </authorList>
    </citation>
    <scope>NUCLEOTIDE SEQUENCE</scope>
    <source>
        <strain evidence="7">F60SS</strain>
        <tissue evidence="7">Leaves</tissue>
    </source>
</reference>
<name>A0A9Q0FAL1_9ROSI</name>
<dbReference type="GO" id="GO:0005634">
    <property type="term" value="C:nucleus"/>
    <property type="evidence" value="ECO:0007669"/>
    <property type="project" value="UniProtKB-SubCell"/>
</dbReference>
<gene>
    <name evidence="7" type="ORF">Tsubulata_032834</name>
</gene>
<comment type="subcellular location">
    <subcellularLocation>
        <location evidence="1">Nucleus</location>
    </subcellularLocation>
</comment>
<dbReference type="PROSITE" id="PS50888">
    <property type="entry name" value="BHLH"/>
    <property type="match status" value="1"/>
</dbReference>
<dbReference type="SUPFAM" id="SSF47459">
    <property type="entry name" value="HLH, helix-loop-helix DNA-binding domain"/>
    <property type="match status" value="1"/>
</dbReference>
<evidence type="ECO:0000259" key="6">
    <source>
        <dbReference type="PROSITE" id="PS50888"/>
    </source>
</evidence>
<dbReference type="SMART" id="SM00353">
    <property type="entry name" value="HLH"/>
    <property type="match status" value="1"/>
</dbReference>
<dbReference type="Pfam" id="PF00010">
    <property type="entry name" value="HLH"/>
    <property type="match status" value="1"/>
</dbReference>
<evidence type="ECO:0000313" key="8">
    <source>
        <dbReference type="Proteomes" id="UP001141552"/>
    </source>
</evidence>
<dbReference type="GO" id="GO:0046983">
    <property type="term" value="F:protein dimerization activity"/>
    <property type="evidence" value="ECO:0007669"/>
    <property type="project" value="InterPro"/>
</dbReference>
<evidence type="ECO:0000256" key="2">
    <source>
        <dbReference type="ARBA" id="ARBA00023015"/>
    </source>
</evidence>
<dbReference type="PANTHER" id="PTHR45844:SF17">
    <property type="entry name" value="TRANSCRIPTION FACTOR BHLH131"/>
    <property type="match status" value="1"/>
</dbReference>
<dbReference type="InterPro" id="IPR045847">
    <property type="entry name" value="AIG1-like"/>
</dbReference>
<dbReference type="PANTHER" id="PTHR45844">
    <property type="entry name" value="TRANSCRIPTION FACTOR BHLH30"/>
    <property type="match status" value="1"/>
</dbReference>
<keyword evidence="4" id="KW-0804">Transcription</keyword>
<dbReference type="GO" id="GO:0003700">
    <property type="term" value="F:DNA-binding transcription factor activity"/>
    <property type="evidence" value="ECO:0007669"/>
    <property type="project" value="InterPro"/>
</dbReference>
<feature type="non-terminal residue" evidence="7">
    <location>
        <position position="1"/>
    </location>
</feature>
<dbReference type="Proteomes" id="UP001141552">
    <property type="component" value="Unassembled WGS sequence"/>
</dbReference>
<sequence length="217" mass="24352">MLMHNLRHGYSALGAYSRQKFDFRLALLNQTNYKNSLLKPTISKAESHAIAKQKHSVAESKRRRRINGQYEILRSTLPNLIKSSKASVLEETIRNLKELTKAVSELKASYGDGRRSLECAFPSGVDKLRLESCEGQGVGVVKVMFSCDDKRKLMSEVGSAVRSVKGKVERAEMVTMGGRTKCILWVQGINNKEEFDMLKKVIGSVTENPCISRTRPM</sequence>
<dbReference type="OrthoDB" id="690068at2759"/>
<dbReference type="AlphaFoldDB" id="A0A9Q0FAL1"/>
<reference evidence="7" key="2">
    <citation type="journal article" date="2023" name="Plants (Basel)">
        <title>Annotation of the Turnera subulata (Passifloraceae) Draft Genome Reveals the S-Locus Evolved after the Divergence of Turneroideae from Passifloroideae in a Stepwise Manner.</title>
        <authorList>
            <person name="Henning P.M."/>
            <person name="Roalson E.H."/>
            <person name="Mir W."/>
            <person name="McCubbin A.G."/>
            <person name="Shore J.S."/>
        </authorList>
    </citation>
    <scope>NUCLEOTIDE SEQUENCE</scope>
    <source>
        <strain evidence="7">F60SS</strain>
    </source>
</reference>
<organism evidence="7 8">
    <name type="scientific">Turnera subulata</name>
    <dbReference type="NCBI Taxonomy" id="218843"/>
    <lineage>
        <taxon>Eukaryota</taxon>
        <taxon>Viridiplantae</taxon>
        <taxon>Streptophyta</taxon>
        <taxon>Embryophyta</taxon>
        <taxon>Tracheophyta</taxon>
        <taxon>Spermatophyta</taxon>
        <taxon>Magnoliopsida</taxon>
        <taxon>eudicotyledons</taxon>
        <taxon>Gunneridae</taxon>
        <taxon>Pentapetalae</taxon>
        <taxon>rosids</taxon>
        <taxon>fabids</taxon>
        <taxon>Malpighiales</taxon>
        <taxon>Passifloraceae</taxon>
        <taxon>Turnera</taxon>
    </lineage>
</organism>
<feature type="domain" description="BHLH" evidence="6">
    <location>
        <begin position="50"/>
        <end position="99"/>
    </location>
</feature>
<evidence type="ECO:0000256" key="4">
    <source>
        <dbReference type="ARBA" id="ARBA00023163"/>
    </source>
</evidence>
<keyword evidence="5" id="KW-0539">Nucleus</keyword>
<keyword evidence="2" id="KW-0805">Transcription regulation</keyword>
<dbReference type="EMBL" id="JAKUCV010006293">
    <property type="protein sequence ID" value="KAJ4827959.1"/>
    <property type="molecule type" value="Genomic_DNA"/>
</dbReference>
<dbReference type="InterPro" id="IPR036638">
    <property type="entry name" value="HLH_DNA-bd_sf"/>
</dbReference>
<evidence type="ECO:0000256" key="1">
    <source>
        <dbReference type="ARBA" id="ARBA00004123"/>
    </source>
</evidence>
<dbReference type="GO" id="GO:0003677">
    <property type="term" value="F:DNA binding"/>
    <property type="evidence" value="ECO:0007669"/>
    <property type="project" value="UniProtKB-KW"/>
</dbReference>
<keyword evidence="3" id="KW-0238">DNA-binding</keyword>
<evidence type="ECO:0000256" key="3">
    <source>
        <dbReference type="ARBA" id="ARBA00023125"/>
    </source>
</evidence>